<protein>
    <submittedName>
        <fullName evidence="2">Uncharacterized protein</fullName>
    </submittedName>
</protein>
<organism evidence="2">
    <name type="scientific">Medicago truncatula</name>
    <name type="common">Barrel medic</name>
    <name type="synonym">Medicago tribuloides</name>
    <dbReference type="NCBI Taxonomy" id="3880"/>
    <lineage>
        <taxon>Eukaryota</taxon>
        <taxon>Viridiplantae</taxon>
        <taxon>Streptophyta</taxon>
        <taxon>Embryophyta</taxon>
        <taxon>Tracheophyta</taxon>
        <taxon>Spermatophyta</taxon>
        <taxon>Magnoliopsida</taxon>
        <taxon>eudicotyledons</taxon>
        <taxon>Gunneridae</taxon>
        <taxon>Pentapetalae</taxon>
        <taxon>rosids</taxon>
        <taxon>fabids</taxon>
        <taxon>Fabales</taxon>
        <taxon>Fabaceae</taxon>
        <taxon>Papilionoideae</taxon>
        <taxon>50 kb inversion clade</taxon>
        <taxon>NPAAA clade</taxon>
        <taxon>Hologalegina</taxon>
        <taxon>IRL clade</taxon>
        <taxon>Trifolieae</taxon>
        <taxon>Medicago</taxon>
    </lineage>
</organism>
<evidence type="ECO:0000256" key="1">
    <source>
        <dbReference type="SAM" id="MobiDB-lite"/>
    </source>
</evidence>
<dbReference type="EMBL" id="AC147431">
    <property type="protein sequence ID" value="ABE88124.1"/>
    <property type="molecule type" value="Genomic_DNA"/>
</dbReference>
<feature type="region of interest" description="Disordered" evidence="1">
    <location>
        <begin position="1"/>
        <end position="78"/>
    </location>
</feature>
<accession>Q1S5I2</accession>
<proteinExistence type="predicted"/>
<gene>
    <name evidence="2" type="ORF">MtrDRAFT_AC147431g62v2</name>
</gene>
<dbReference type="AlphaFoldDB" id="Q1S5I2"/>
<reference evidence="2" key="2">
    <citation type="submission" date="2006-04" db="EMBL/GenBank/DDBJ databases">
        <authorList>
            <consortium name="The International Medicago Genome Annotation Group"/>
        </authorList>
    </citation>
    <scope>NUCLEOTIDE SEQUENCE</scope>
</reference>
<reference evidence="2" key="1">
    <citation type="submission" date="2006-03" db="EMBL/GenBank/DDBJ databases">
        <authorList>
            <person name="Qin B."/>
            <person name="Lin S."/>
            <person name="Roe B.A."/>
        </authorList>
    </citation>
    <scope>NUCLEOTIDE SEQUENCE</scope>
</reference>
<sequence>MSFNSNRSQPFEQKIQQRGNTSQNSLPPFLSKPRQLCHTSSPSHKKQPVMFLSKQQNSAQLSSINTTNNHQQRGGENS</sequence>
<feature type="compositionally biased region" description="Polar residues" evidence="1">
    <location>
        <begin position="1"/>
        <end position="26"/>
    </location>
</feature>
<evidence type="ECO:0000313" key="2">
    <source>
        <dbReference type="EMBL" id="ABE88124.1"/>
    </source>
</evidence>
<feature type="compositionally biased region" description="Polar residues" evidence="1">
    <location>
        <begin position="53"/>
        <end position="78"/>
    </location>
</feature>
<name>Q1S5I2_MEDTR</name>